<dbReference type="Ensembl" id="ENSOANT00000000451.3">
    <property type="protein sequence ID" value="ENSOANP00000000451.2"/>
    <property type="gene ID" value="ENSOANG00000000264.3"/>
</dbReference>
<dbReference type="GO" id="GO:0005829">
    <property type="term" value="C:cytosol"/>
    <property type="evidence" value="ECO:0000318"/>
    <property type="project" value="GO_Central"/>
</dbReference>
<dbReference type="GO" id="GO:0004017">
    <property type="term" value="F:AMP kinase activity"/>
    <property type="evidence" value="ECO:0000318"/>
    <property type="project" value="GO_Central"/>
</dbReference>
<dbReference type="KEGG" id="oaa:100092015"/>
<evidence type="ECO:0000256" key="3">
    <source>
        <dbReference type="ARBA" id="ARBA00022777"/>
    </source>
</evidence>
<proteinExistence type="inferred from homology"/>
<dbReference type="CDD" id="cd01428">
    <property type="entry name" value="ADK"/>
    <property type="match status" value="1"/>
</dbReference>
<dbReference type="PANTHER" id="PTHR23359">
    <property type="entry name" value="NUCLEOTIDE KINASE"/>
    <property type="match status" value="1"/>
</dbReference>
<evidence type="ECO:0000313" key="6">
    <source>
        <dbReference type="Proteomes" id="UP000002279"/>
    </source>
</evidence>
<reference evidence="5" key="2">
    <citation type="submission" date="2025-08" db="UniProtKB">
        <authorList>
            <consortium name="Ensembl"/>
        </authorList>
    </citation>
    <scope>IDENTIFICATION</scope>
    <source>
        <strain evidence="5">Glennie</strain>
    </source>
</reference>
<dbReference type="Proteomes" id="UP000002279">
    <property type="component" value="Chromosome X1"/>
</dbReference>
<reference evidence="5" key="3">
    <citation type="submission" date="2025-09" db="UniProtKB">
        <authorList>
            <consortium name="Ensembl"/>
        </authorList>
    </citation>
    <scope>IDENTIFICATION</scope>
    <source>
        <strain evidence="5">Glennie</strain>
    </source>
</reference>
<dbReference type="GO" id="GO:0005524">
    <property type="term" value="F:ATP binding"/>
    <property type="evidence" value="ECO:0007669"/>
    <property type="project" value="InterPro"/>
</dbReference>
<dbReference type="InterPro" id="IPR033690">
    <property type="entry name" value="Adenylat_kinase_CS"/>
</dbReference>
<keyword evidence="1 4" id="KW-0808">Transferase</keyword>
<dbReference type="GO" id="GO:0005737">
    <property type="term" value="C:cytoplasm"/>
    <property type="evidence" value="ECO:0000318"/>
    <property type="project" value="GO_Central"/>
</dbReference>
<accession>F6Y184</accession>
<dbReference type="OrthoDB" id="442176at2759"/>
<organism evidence="5 6">
    <name type="scientific">Ornithorhynchus anatinus</name>
    <name type="common">Duckbill platypus</name>
    <dbReference type="NCBI Taxonomy" id="9258"/>
    <lineage>
        <taxon>Eukaryota</taxon>
        <taxon>Metazoa</taxon>
        <taxon>Chordata</taxon>
        <taxon>Craniata</taxon>
        <taxon>Vertebrata</taxon>
        <taxon>Euteleostomi</taxon>
        <taxon>Mammalia</taxon>
        <taxon>Monotremata</taxon>
        <taxon>Ornithorhynchidae</taxon>
        <taxon>Ornithorhynchus</taxon>
    </lineage>
</organism>
<evidence type="ECO:0000256" key="1">
    <source>
        <dbReference type="ARBA" id="ARBA00022679"/>
    </source>
</evidence>
<dbReference type="Gene3D" id="3.40.50.300">
    <property type="entry name" value="P-loop containing nucleotide triphosphate hydrolases"/>
    <property type="match status" value="1"/>
</dbReference>
<keyword evidence="2" id="KW-0547">Nucleotide-binding</keyword>
<dbReference type="PROSITE" id="PS00113">
    <property type="entry name" value="ADENYLATE_KINASE"/>
    <property type="match status" value="1"/>
</dbReference>
<dbReference type="RefSeq" id="XP_007663227.1">
    <property type="nucleotide sequence ID" value="XM_007665037.4"/>
</dbReference>
<sequence length="212" mass="23602">MGLCQTKLAKNGRVLTPHQKEQLKMTVIIFVIGGPGSGKSTQCKKMAAKYGFHHVALGDLLRQEGSEATSRGRQIQDIMNKGLLLPAGAILDILNDNMLSQPETRGFLVDGFPRDLDQAQEFEQTVGRLPDAVIALDCETETLIHRLLLRGQSGGRADDCESLLWQRLETHYSMCEAIFAFYHQKRLLFNIPAEEAPENVLAKCCSVIDHLR</sequence>
<dbReference type="HOGENOM" id="CLU_032354_0_3_1"/>
<comment type="similarity">
    <text evidence="4">Belongs to the adenylate kinase family.</text>
</comment>
<dbReference type="GeneID" id="100092015"/>
<name>F6Y184_ORNAN</name>
<dbReference type="eggNOG" id="KOG3079">
    <property type="taxonomic scope" value="Eukaryota"/>
</dbReference>
<dbReference type="OMA" id="GRAPNMV"/>
<keyword evidence="3 4" id="KW-0418">Kinase</keyword>
<gene>
    <name evidence="5" type="primary">LOC100092015</name>
</gene>
<evidence type="ECO:0000256" key="4">
    <source>
        <dbReference type="RuleBase" id="RU003330"/>
    </source>
</evidence>
<dbReference type="PRINTS" id="PR00094">
    <property type="entry name" value="ADENYLTKNASE"/>
</dbReference>
<dbReference type="AlphaFoldDB" id="F6Y184"/>
<dbReference type="InterPro" id="IPR027417">
    <property type="entry name" value="P-loop_NTPase"/>
</dbReference>
<dbReference type="HAMAP" id="MF_00235">
    <property type="entry name" value="Adenylate_kinase_Adk"/>
    <property type="match status" value="1"/>
</dbReference>
<dbReference type="InterPro" id="IPR000850">
    <property type="entry name" value="Adenylat/UMP-CMP_kin"/>
</dbReference>
<dbReference type="Pfam" id="PF00406">
    <property type="entry name" value="ADK"/>
    <property type="match status" value="1"/>
</dbReference>
<keyword evidence="6" id="KW-1185">Reference proteome</keyword>
<dbReference type="GeneTree" id="ENSGT00940000163693"/>
<protein>
    <submittedName>
        <fullName evidence="5">Uncharacterized protein</fullName>
    </submittedName>
</protein>
<dbReference type="STRING" id="9258.ENSOANP00000000451"/>
<reference evidence="5 6" key="1">
    <citation type="journal article" date="2008" name="Nature">
        <title>Genome analysis of the platypus reveals unique signatures of evolution.</title>
        <authorList>
            <person name="Warren W.C."/>
            <person name="Hillier L.W."/>
            <person name="Marshall Graves J.A."/>
            <person name="Birney E."/>
            <person name="Ponting C.P."/>
            <person name="Grutzner F."/>
            <person name="Belov K."/>
            <person name="Miller W."/>
            <person name="Clarke L."/>
            <person name="Chinwalla A.T."/>
            <person name="Yang S.P."/>
            <person name="Heger A."/>
            <person name="Locke D.P."/>
            <person name="Miethke P."/>
            <person name="Waters P.D."/>
            <person name="Veyrunes F."/>
            <person name="Fulton L."/>
            <person name="Fulton B."/>
            <person name="Graves T."/>
            <person name="Wallis J."/>
            <person name="Puente X.S."/>
            <person name="Lopez-Otin C."/>
            <person name="Ordonez G.R."/>
            <person name="Eichler E.E."/>
            <person name="Chen L."/>
            <person name="Cheng Z."/>
            <person name="Deakin J.E."/>
            <person name="Alsop A."/>
            <person name="Thompson K."/>
            <person name="Kirby P."/>
            <person name="Papenfuss A.T."/>
            <person name="Wakefield M.J."/>
            <person name="Olender T."/>
            <person name="Lancet D."/>
            <person name="Huttley G.A."/>
            <person name="Smit A.F."/>
            <person name="Pask A."/>
            <person name="Temple-Smith P."/>
            <person name="Batzer M.A."/>
            <person name="Walker J.A."/>
            <person name="Konkel M.K."/>
            <person name="Harris R.S."/>
            <person name="Whittington C.M."/>
            <person name="Wong E.S."/>
            <person name="Gemmell N.J."/>
            <person name="Buschiazzo E."/>
            <person name="Vargas Jentzsch I.M."/>
            <person name="Merkel A."/>
            <person name="Schmitz J."/>
            <person name="Zemann A."/>
            <person name="Churakov G."/>
            <person name="Kriegs J.O."/>
            <person name="Brosius J."/>
            <person name="Murchison E.P."/>
            <person name="Sachidanandam R."/>
            <person name="Smith C."/>
            <person name="Hannon G.J."/>
            <person name="Tsend-Ayush E."/>
            <person name="McMillan D."/>
            <person name="Attenborough R."/>
            <person name="Rens W."/>
            <person name="Ferguson-Smith M."/>
            <person name="Lefevre C.M."/>
            <person name="Sharp J.A."/>
            <person name="Nicholas K.R."/>
            <person name="Ray D.A."/>
            <person name="Kube M."/>
            <person name="Reinhardt R."/>
            <person name="Pringle T.H."/>
            <person name="Taylor J."/>
            <person name="Jones R.C."/>
            <person name="Nixon B."/>
            <person name="Dacheux J.L."/>
            <person name="Niwa H."/>
            <person name="Sekita Y."/>
            <person name="Huang X."/>
            <person name="Stark A."/>
            <person name="Kheradpour P."/>
            <person name="Kellis M."/>
            <person name="Flicek P."/>
            <person name="Chen Y."/>
            <person name="Webber C."/>
            <person name="Hardison R."/>
            <person name="Nelson J."/>
            <person name="Hallsworth-Pepin K."/>
            <person name="Delehaunty K."/>
            <person name="Markovic C."/>
            <person name="Minx P."/>
            <person name="Feng Y."/>
            <person name="Kremitzki C."/>
            <person name="Mitreva M."/>
            <person name="Glasscock J."/>
            <person name="Wylie T."/>
            <person name="Wohldmann P."/>
            <person name="Thiru P."/>
            <person name="Nhan M.N."/>
            <person name="Pohl C.S."/>
            <person name="Smith S.M."/>
            <person name="Hou S."/>
            <person name="Nefedov M."/>
            <person name="de Jong P.J."/>
            <person name="Renfree M.B."/>
            <person name="Mardis E.R."/>
            <person name="Wilson R.K."/>
        </authorList>
    </citation>
    <scope>NUCLEOTIDE SEQUENCE [LARGE SCALE GENOMIC DNA]</scope>
    <source>
        <strain evidence="5 6">Glennie</strain>
    </source>
</reference>
<evidence type="ECO:0000313" key="5">
    <source>
        <dbReference type="Ensembl" id="ENSOANP00000000451.2"/>
    </source>
</evidence>
<dbReference type="Bgee" id="ENSOANG00000000264">
    <property type="expression patterns" value="Expressed in testis and 8 other cell types or tissues"/>
</dbReference>
<evidence type="ECO:0000256" key="2">
    <source>
        <dbReference type="ARBA" id="ARBA00022741"/>
    </source>
</evidence>
<dbReference type="InParanoid" id="F6Y184"/>
<dbReference type="SUPFAM" id="SSF52540">
    <property type="entry name" value="P-loop containing nucleoside triphosphate hydrolases"/>
    <property type="match status" value="1"/>
</dbReference>